<evidence type="ECO:0000313" key="1">
    <source>
        <dbReference type="EMBL" id="KAJ1893726.1"/>
    </source>
</evidence>
<reference evidence="1" key="1">
    <citation type="submission" date="2022-07" db="EMBL/GenBank/DDBJ databases">
        <title>Phylogenomic reconstructions and comparative analyses of Kickxellomycotina fungi.</title>
        <authorList>
            <person name="Reynolds N.K."/>
            <person name="Stajich J.E."/>
            <person name="Barry K."/>
            <person name="Grigoriev I.V."/>
            <person name="Crous P."/>
            <person name="Smith M.E."/>
        </authorList>
    </citation>
    <scope>NUCLEOTIDE SEQUENCE</scope>
    <source>
        <strain evidence="1">Benny 63K</strain>
    </source>
</reference>
<accession>A0ACC1IEU6</accession>
<keyword evidence="2" id="KW-1185">Reference proteome</keyword>
<name>A0ACC1IEU6_9FUNG</name>
<comment type="caution">
    <text evidence="1">The sequence shown here is derived from an EMBL/GenBank/DDBJ whole genome shotgun (WGS) entry which is preliminary data.</text>
</comment>
<sequence length="558" mass="61917">MTLRAIQGIRHIRVLPLAPVVATAVTGTGRIASARERGSQYLHSAAIIGYKPKAGLHLRGRCSYSTSTNTSNTNSAEWKTTIGLELHVQLTAAQKLFSTASAKWDDSPNTNINMADAGLPGSLPRLNPQCVELAARAILGLNGQVQPMTSFDRKHYFYSDQPLGYQITQQLHPIGRGGFIELGPGDGFQYTKKVRIHQLQLEQDTAKSIHGVYPGYVLTDLNRAGVALIEIVSEPDLDTAEEASCFVRKMQTLLRHIGVSNCNMEEGSIRCDVNVSVYQKGNDRLSGTRCELKNLNSLKVIRGAINAEVARQIDLISKGQVVEQETRGFDARGNKTFLVRSKEAAPDYRYIADPDIPAIRISNGWVNKVRSTLPELPEATRARLQVQYGLVQEDVETMINEPGCVQFFEQSANGRDPKRVSSWITSEIFGQLSYRTQNLTDNPLTVVQFCDLLDALASDSITSAQAKQLLINFMDGDRRSAQELIQEHGWIIMDDQAQLNDLVSKILDEHPKEVAGYLKGQKRRLNFFVGKAMEETKGQARPQDISRIVKQLIDARSK</sequence>
<proteinExistence type="predicted"/>
<evidence type="ECO:0000313" key="2">
    <source>
        <dbReference type="Proteomes" id="UP001150581"/>
    </source>
</evidence>
<dbReference type="EMBL" id="JANBPG010000795">
    <property type="protein sequence ID" value="KAJ1893726.1"/>
    <property type="molecule type" value="Genomic_DNA"/>
</dbReference>
<gene>
    <name evidence="1" type="ORF">LPJ66_005585</name>
</gene>
<organism evidence="1 2">
    <name type="scientific">Kickxella alabastrina</name>
    <dbReference type="NCBI Taxonomy" id="61397"/>
    <lineage>
        <taxon>Eukaryota</taxon>
        <taxon>Fungi</taxon>
        <taxon>Fungi incertae sedis</taxon>
        <taxon>Zoopagomycota</taxon>
        <taxon>Kickxellomycotina</taxon>
        <taxon>Kickxellomycetes</taxon>
        <taxon>Kickxellales</taxon>
        <taxon>Kickxellaceae</taxon>
        <taxon>Kickxella</taxon>
    </lineage>
</organism>
<dbReference type="Proteomes" id="UP001150581">
    <property type="component" value="Unassembled WGS sequence"/>
</dbReference>
<protein>
    <submittedName>
        <fullName evidence="1">Uncharacterized protein</fullName>
    </submittedName>
</protein>